<organism evidence="1 2">
    <name type="scientific">Phytophthora oleae</name>
    <dbReference type="NCBI Taxonomy" id="2107226"/>
    <lineage>
        <taxon>Eukaryota</taxon>
        <taxon>Sar</taxon>
        <taxon>Stramenopiles</taxon>
        <taxon>Oomycota</taxon>
        <taxon>Peronosporomycetes</taxon>
        <taxon>Peronosporales</taxon>
        <taxon>Peronosporaceae</taxon>
        <taxon>Phytophthora</taxon>
    </lineage>
</organism>
<evidence type="ECO:0000313" key="1">
    <source>
        <dbReference type="EMBL" id="KAL3662077.1"/>
    </source>
</evidence>
<evidence type="ECO:0000313" key="2">
    <source>
        <dbReference type="Proteomes" id="UP001632037"/>
    </source>
</evidence>
<gene>
    <name evidence="1" type="ORF">V7S43_012882</name>
</gene>
<keyword evidence="2" id="KW-1185">Reference proteome</keyword>
<comment type="caution">
    <text evidence="1">The sequence shown here is derived from an EMBL/GenBank/DDBJ whole genome shotgun (WGS) entry which is preliminary data.</text>
</comment>
<protein>
    <submittedName>
        <fullName evidence="1">Uncharacterized protein</fullName>
    </submittedName>
</protein>
<accession>A0ABD3F7Y7</accession>
<proteinExistence type="predicted"/>
<sequence>MHREQPSLIETQRRLPGIIVKYSEAEKKKPTFKRMKNPVLIPDLGVFPVANTKVKAKDAGGLSRQQIDTFKRMQNPKACV</sequence>
<name>A0ABD3F7Y7_9STRA</name>
<dbReference type="EMBL" id="JBIMZQ010000033">
    <property type="protein sequence ID" value="KAL3662077.1"/>
    <property type="molecule type" value="Genomic_DNA"/>
</dbReference>
<reference evidence="1 2" key="1">
    <citation type="submission" date="2024-09" db="EMBL/GenBank/DDBJ databases">
        <title>Genome sequencing and assembly of Phytophthora oleae, isolate VK10A, causative agent of rot of olive drupes.</title>
        <authorList>
            <person name="Conti Taguali S."/>
            <person name="Riolo M."/>
            <person name="La Spada F."/>
            <person name="Cacciola S.O."/>
            <person name="Dionisio G."/>
        </authorList>
    </citation>
    <scope>NUCLEOTIDE SEQUENCE [LARGE SCALE GENOMIC DNA]</scope>
    <source>
        <strain evidence="1 2">VK10A</strain>
    </source>
</reference>
<dbReference type="Proteomes" id="UP001632037">
    <property type="component" value="Unassembled WGS sequence"/>
</dbReference>
<dbReference type="AlphaFoldDB" id="A0ABD3F7Y7"/>